<dbReference type="InterPro" id="IPR027417">
    <property type="entry name" value="P-loop_NTPase"/>
</dbReference>
<name>A0A1F5EHY2_9BACT</name>
<evidence type="ECO:0000256" key="1">
    <source>
        <dbReference type="SAM" id="Coils"/>
    </source>
</evidence>
<comment type="caution">
    <text evidence="3">The sequence shown here is derived from an EMBL/GenBank/DDBJ whole genome shotgun (WGS) entry which is preliminary data.</text>
</comment>
<feature type="coiled-coil region" evidence="1">
    <location>
        <begin position="167"/>
        <end position="194"/>
    </location>
</feature>
<feature type="coiled-coil region" evidence="1">
    <location>
        <begin position="392"/>
        <end position="440"/>
    </location>
</feature>
<proteinExistence type="predicted"/>
<evidence type="ECO:0000313" key="3">
    <source>
        <dbReference type="EMBL" id="OGD67039.1"/>
    </source>
</evidence>
<dbReference type="SUPFAM" id="SSF52540">
    <property type="entry name" value="P-loop containing nucleoside triphosphate hydrolases"/>
    <property type="match status" value="2"/>
</dbReference>
<reference evidence="3 4" key="1">
    <citation type="journal article" date="2016" name="Nat. Commun.">
        <title>Thousands of microbial genomes shed light on interconnected biogeochemical processes in an aquifer system.</title>
        <authorList>
            <person name="Anantharaman K."/>
            <person name="Brown C.T."/>
            <person name="Hug L.A."/>
            <person name="Sharon I."/>
            <person name="Castelle C.J."/>
            <person name="Probst A.J."/>
            <person name="Thomas B.C."/>
            <person name="Singh A."/>
            <person name="Wilkins M.J."/>
            <person name="Karaoz U."/>
            <person name="Brodie E.L."/>
            <person name="Williams K.H."/>
            <person name="Hubbard S.S."/>
            <person name="Banfield J.F."/>
        </authorList>
    </citation>
    <scope>NUCLEOTIDE SEQUENCE [LARGE SCALE GENOMIC DNA]</scope>
</reference>
<feature type="domain" description="RecF/RecN/SMC N-terminal" evidence="2">
    <location>
        <begin position="2"/>
        <end position="739"/>
    </location>
</feature>
<organism evidence="3 4">
    <name type="scientific">Candidatus Campbellbacteria bacterium RIFCSPLOWO2_02_35_12</name>
    <dbReference type="NCBI Taxonomy" id="1797580"/>
    <lineage>
        <taxon>Bacteria</taxon>
        <taxon>Candidatus Campbelliibacteriota</taxon>
    </lineage>
</organism>
<dbReference type="EMBL" id="MFAC01000014">
    <property type="protein sequence ID" value="OGD67039.1"/>
    <property type="molecule type" value="Genomic_DNA"/>
</dbReference>
<keyword evidence="1" id="KW-0175">Coiled coil</keyword>
<dbReference type="PANTHER" id="PTHR43977">
    <property type="entry name" value="STRUCTURAL MAINTENANCE OF CHROMOSOMES PROTEIN 3"/>
    <property type="match status" value="1"/>
</dbReference>
<evidence type="ECO:0000259" key="2">
    <source>
        <dbReference type="Pfam" id="PF02463"/>
    </source>
</evidence>
<feature type="coiled-coil region" evidence="1">
    <location>
        <begin position="303"/>
        <end position="354"/>
    </location>
</feature>
<gene>
    <name evidence="3" type="ORF">A2Z61_01015</name>
</gene>
<dbReference type="Gene3D" id="3.40.50.300">
    <property type="entry name" value="P-loop containing nucleotide triphosphate hydrolases"/>
    <property type="match status" value="2"/>
</dbReference>
<feature type="coiled-coil region" evidence="1">
    <location>
        <begin position="546"/>
        <end position="580"/>
    </location>
</feature>
<evidence type="ECO:0000313" key="4">
    <source>
        <dbReference type="Proteomes" id="UP000186029"/>
    </source>
</evidence>
<protein>
    <recommendedName>
        <fullName evidence="2">RecF/RecN/SMC N-terminal domain-containing protein</fullName>
    </recommendedName>
</protein>
<dbReference type="Pfam" id="PF02463">
    <property type="entry name" value="SMC_N"/>
    <property type="match status" value="1"/>
</dbReference>
<dbReference type="InterPro" id="IPR003395">
    <property type="entry name" value="RecF/RecN/SMC_N"/>
</dbReference>
<dbReference type="Proteomes" id="UP000186029">
    <property type="component" value="Unassembled WGS sequence"/>
</dbReference>
<dbReference type="STRING" id="1797580.A2Z61_01015"/>
<dbReference type="AlphaFoldDB" id="A0A1F5EHY2"/>
<sequence>MYLKSLELLGFKSFAKKSVFDFTSKISGIVGPNGSGKSNVAESLRFVLGEQSIKSLRGKRGEDLIFNGSKTIPRSNRASVKILFDNTKRFLNIDFDEVAIERVVYRDGVNQYFINSSQVRLRDIAELLSSANIGSSGHHIISQGEADRILNANIKERKEMIEDALGLKVFQYKKQESQKKLQKTEDNISQVELLRKENAPHIRFLKKQVDKVEKSIIMRDELKKLSLEYLKRESEYISFTKKKTEKAQKAPQDELRTLEEKLQRAKEILSKSSKSDKKSDELITIEKKLTDIRTQKDTLIRELGQIEGEISGENRRIEKEKENQKIIENRTVNYNELNKVAEQVYSQISVAEEKNNISEIKNTLRSIGSIIKNFIAITFSKDKDTEIYYNEFENLKNKKTKIDKNLANILEDESLYNERYSILKTKIEAEKDNNREAEREIFSIMSHQSQLRATLDKFESIENDLIHKEQDFEMELQEATVLVGRAALDYDKYNLEESLEEIVNEGRQTQEDRRRKIEKIKIRLEEFGGGSGEETIKEYKEALMRDEFLENEIIDLEKSARALKDLIKNLEERLSIQFNDGIEKINKEFQNFFTLMFGGGEAGLSVIKEKKRKKSDINILSDMENNSEKTEEDEDEEEGIDIFISLPHKRTKGLVMLSGGERALTSIALLFAMSQVNPPPFLALDETDAALDEANSKRYGDMIENLSKYSQLILITHNRETMSRAGILYGVTIGSDGISKLLSIKFEEAVQVAK</sequence>
<accession>A0A1F5EHY2</accession>